<name>Q5Z6T0_ORYSJ</name>
<dbReference type="Proteomes" id="UP000000763">
    <property type="component" value="Chromosome 6"/>
</dbReference>
<accession>Q5Z6T0</accession>
<dbReference type="EMBL" id="AP004818">
    <property type="protein sequence ID" value="BAD54339.1"/>
    <property type="molecule type" value="Genomic_DNA"/>
</dbReference>
<dbReference type="AlphaFoldDB" id="Q5Z6T0"/>
<organism evidence="3 4">
    <name type="scientific">Oryza sativa subsp. japonica</name>
    <name type="common">Rice</name>
    <dbReference type="NCBI Taxonomy" id="39947"/>
    <lineage>
        <taxon>Eukaryota</taxon>
        <taxon>Viridiplantae</taxon>
        <taxon>Streptophyta</taxon>
        <taxon>Embryophyta</taxon>
        <taxon>Tracheophyta</taxon>
        <taxon>Spermatophyta</taxon>
        <taxon>Magnoliopsida</taxon>
        <taxon>Liliopsida</taxon>
        <taxon>Poales</taxon>
        <taxon>Poaceae</taxon>
        <taxon>BOP clade</taxon>
        <taxon>Oryzoideae</taxon>
        <taxon>Oryzeae</taxon>
        <taxon>Oryzinae</taxon>
        <taxon>Oryza</taxon>
        <taxon>Oryza sativa</taxon>
    </lineage>
</organism>
<evidence type="ECO:0000256" key="1">
    <source>
        <dbReference type="SAM" id="Phobius"/>
    </source>
</evidence>
<evidence type="ECO:0000313" key="2">
    <source>
        <dbReference type="EMBL" id="BAD54256.1"/>
    </source>
</evidence>
<keyword evidence="1" id="KW-0472">Membrane</keyword>
<reference evidence="4" key="3">
    <citation type="journal article" date="2005" name="Nature">
        <title>The map-based sequence of the rice genome.</title>
        <authorList>
            <consortium name="International rice genome sequencing project (IRGSP)"/>
            <person name="Matsumoto T."/>
            <person name="Wu J."/>
            <person name="Kanamori H."/>
            <person name="Katayose Y."/>
            <person name="Fujisawa M."/>
            <person name="Namiki N."/>
            <person name="Mizuno H."/>
            <person name="Yamamoto K."/>
            <person name="Antonio B.A."/>
            <person name="Baba T."/>
            <person name="Sakata K."/>
            <person name="Nagamura Y."/>
            <person name="Aoki H."/>
            <person name="Arikawa K."/>
            <person name="Arita K."/>
            <person name="Bito T."/>
            <person name="Chiden Y."/>
            <person name="Fujitsuka N."/>
            <person name="Fukunaka R."/>
            <person name="Hamada M."/>
            <person name="Harada C."/>
            <person name="Hayashi A."/>
            <person name="Hijishita S."/>
            <person name="Honda M."/>
            <person name="Hosokawa S."/>
            <person name="Ichikawa Y."/>
            <person name="Idonuma A."/>
            <person name="Iijima M."/>
            <person name="Ikeda M."/>
            <person name="Ikeno M."/>
            <person name="Ito K."/>
            <person name="Ito S."/>
            <person name="Ito T."/>
            <person name="Ito Y."/>
            <person name="Ito Y."/>
            <person name="Iwabuchi A."/>
            <person name="Kamiya K."/>
            <person name="Karasawa W."/>
            <person name="Kurita K."/>
            <person name="Katagiri S."/>
            <person name="Kikuta A."/>
            <person name="Kobayashi H."/>
            <person name="Kobayashi N."/>
            <person name="Machita K."/>
            <person name="Maehara T."/>
            <person name="Masukawa M."/>
            <person name="Mizubayashi T."/>
            <person name="Mukai Y."/>
            <person name="Nagasaki H."/>
            <person name="Nagata Y."/>
            <person name="Naito S."/>
            <person name="Nakashima M."/>
            <person name="Nakama Y."/>
            <person name="Nakamichi Y."/>
            <person name="Nakamura M."/>
            <person name="Meguro A."/>
            <person name="Negishi M."/>
            <person name="Ohta I."/>
            <person name="Ohta T."/>
            <person name="Okamoto M."/>
            <person name="Ono N."/>
            <person name="Saji S."/>
            <person name="Sakaguchi M."/>
            <person name="Sakai K."/>
            <person name="Shibata M."/>
            <person name="Shimokawa T."/>
            <person name="Song J."/>
            <person name="Takazaki Y."/>
            <person name="Terasawa K."/>
            <person name="Tsugane M."/>
            <person name="Tsuji K."/>
            <person name="Ueda S."/>
            <person name="Waki K."/>
            <person name="Yamagata H."/>
            <person name="Yamamoto M."/>
            <person name="Yamamoto S."/>
            <person name="Yamane H."/>
            <person name="Yoshiki S."/>
            <person name="Yoshihara R."/>
            <person name="Yukawa K."/>
            <person name="Zhong H."/>
            <person name="Yano M."/>
            <person name="Yuan Q."/>
            <person name="Ouyang S."/>
            <person name="Liu J."/>
            <person name="Jones K.M."/>
            <person name="Gansberger K."/>
            <person name="Moffat K."/>
            <person name="Hill J."/>
            <person name="Bera J."/>
            <person name="Fadrosh D."/>
            <person name="Jin S."/>
            <person name="Johri S."/>
            <person name="Kim M."/>
            <person name="Overton L."/>
            <person name="Reardon M."/>
            <person name="Tsitrin T."/>
            <person name="Vuong H."/>
            <person name="Weaver B."/>
            <person name="Ciecko A."/>
            <person name="Tallon L."/>
            <person name="Jackson J."/>
            <person name="Pai G."/>
            <person name="Aken S.V."/>
            <person name="Utterback T."/>
            <person name="Reidmuller S."/>
            <person name="Feldblyum T."/>
            <person name="Hsiao J."/>
            <person name="Zismann V."/>
            <person name="Iobst S."/>
            <person name="de Vazeille A.R."/>
            <person name="Buell C.R."/>
            <person name="Ying K."/>
            <person name="Li Y."/>
            <person name="Lu T."/>
            <person name="Huang Y."/>
            <person name="Zhao Q."/>
            <person name="Feng Q."/>
            <person name="Zhang L."/>
            <person name="Zhu J."/>
            <person name="Weng Q."/>
            <person name="Mu J."/>
            <person name="Lu Y."/>
            <person name="Fan D."/>
            <person name="Liu Y."/>
            <person name="Guan J."/>
            <person name="Zhang Y."/>
            <person name="Yu S."/>
            <person name="Liu X."/>
            <person name="Zhang Y."/>
            <person name="Hong G."/>
            <person name="Han B."/>
            <person name="Choisne N."/>
            <person name="Demange N."/>
            <person name="Orjeda G."/>
            <person name="Samain S."/>
            <person name="Cattolico L."/>
            <person name="Pelletier E."/>
            <person name="Couloux A."/>
            <person name="Segurens B."/>
            <person name="Wincker P."/>
            <person name="D'Hont A."/>
            <person name="Scarpelli C."/>
            <person name="Weissenbach J."/>
            <person name="Salanoubat M."/>
            <person name="Quetier F."/>
            <person name="Yu Y."/>
            <person name="Kim H.R."/>
            <person name="Rambo T."/>
            <person name="Currie J."/>
            <person name="Collura K."/>
            <person name="Luo M."/>
            <person name="Yang T."/>
            <person name="Ammiraju J.S.S."/>
            <person name="Engler F."/>
            <person name="Soderlund C."/>
            <person name="Wing R.A."/>
            <person name="Palmer L.E."/>
            <person name="de la Bastide M."/>
            <person name="Spiegel L."/>
            <person name="Nascimento L."/>
            <person name="Zutavern T."/>
            <person name="O'Shaughnessy A."/>
            <person name="Dike S."/>
            <person name="Dedhia N."/>
            <person name="Preston R."/>
            <person name="Balija V."/>
            <person name="McCombie W.R."/>
            <person name="Chow T."/>
            <person name="Chen H."/>
            <person name="Chung M."/>
            <person name="Chen C."/>
            <person name="Shaw J."/>
            <person name="Wu H."/>
            <person name="Hsiao K."/>
            <person name="Chao Y."/>
            <person name="Chu M."/>
            <person name="Cheng C."/>
            <person name="Hour A."/>
            <person name="Lee P."/>
            <person name="Lin S."/>
            <person name="Lin Y."/>
            <person name="Liou J."/>
            <person name="Liu S."/>
            <person name="Hsing Y."/>
            <person name="Raghuvanshi S."/>
            <person name="Mohanty A."/>
            <person name="Bharti A.K."/>
            <person name="Gaur A."/>
            <person name="Gupta V."/>
            <person name="Kumar D."/>
            <person name="Ravi V."/>
            <person name="Vij S."/>
            <person name="Kapur A."/>
            <person name="Khurana P."/>
            <person name="Khurana P."/>
            <person name="Khurana J.P."/>
            <person name="Tyagi A.K."/>
            <person name="Gaikwad K."/>
            <person name="Singh A."/>
            <person name="Dalal V."/>
            <person name="Srivastava S."/>
            <person name="Dixit A."/>
            <person name="Pal A.K."/>
            <person name="Ghazi I.A."/>
            <person name="Yadav M."/>
            <person name="Pandit A."/>
            <person name="Bhargava A."/>
            <person name="Sureshbabu K."/>
            <person name="Batra K."/>
            <person name="Sharma T.R."/>
            <person name="Mohapatra T."/>
            <person name="Singh N.K."/>
            <person name="Messing J."/>
            <person name="Nelson A.B."/>
            <person name="Fuks G."/>
            <person name="Kavchok S."/>
            <person name="Keizer G."/>
            <person name="Linton E."/>
            <person name="Llaca V."/>
            <person name="Song R."/>
            <person name="Tanyolac B."/>
            <person name="Young S."/>
            <person name="Ho-Il K."/>
            <person name="Hahn J.H."/>
            <person name="Sangsakoo G."/>
            <person name="Vanavichit A."/>
            <person name="de Mattos Luiz.A.T."/>
            <person name="Zimmer P.D."/>
            <person name="Malone G."/>
            <person name="Dellagostin O."/>
            <person name="de Oliveira A.C."/>
            <person name="Bevan M."/>
            <person name="Bancroft I."/>
            <person name="Minx P."/>
            <person name="Cordum H."/>
            <person name="Wilson R."/>
            <person name="Cheng Z."/>
            <person name="Jin W."/>
            <person name="Jiang J."/>
            <person name="Leong S.A."/>
            <person name="Iwama H."/>
            <person name="Gojobori T."/>
            <person name="Itoh T."/>
            <person name="Niimura Y."/>
            <person name="Fujii Y."/>
            <person name="Habara T."/>
            <person name="Sakai H."/>
            <person name="Sato Y."/>
            <person name="Wilson G."/>
            <person name="Kumar K."/>
            <person name="McCouch S."/>
            <person name="Juretic N."/>
            <person name="Hoen D."/>
            <person name="Wright S."/>
            <person name="Bruskiewich R."/>
            <person name="Bureau T."/>
            <person name="Miyao A."/>
            <person name="Hirochika H."/>
            <person name="Nishikawa T."/>
            <person name="Kadowaki K."/>
            <person name="Sugiura M."/>
            <person name="Burr B."/>
            <person name="Sasaki T."/>
        </authorList>
    </citation>
    <scope>NUCLEOTIDE SEQUENCE [LARGE SCALE GENOMIC DNA]</scope>
    <source>
        <strain evidence="4">cv. Nipponbare</strain>
    </source>
</reference>
<reference evidence="3" key="2">
    <citation type="submission" date="2002-03" db="EMBL/GenBank/DDBJ databases">
        <title>Oryza sativa nipponbare(GA3) genomic DNA, chromosome 6, PAC clone:P0551A03.</title>
        <authorList>
            <person name="Sasaki T."/>
            <person name="Matsumoto T."/>
            <person name="Yamamoto K."/>
        </authorList>
    </citation>
    <scope>NUCLEOTIDE SEQUENCE</scope>
</reference>
<evidence type="ECO:0000313" key="4">
    <source>
        <dbReference type="Proteomes" id="UP000000763"/>
    </source>
</evidence>
<keyword evidence="1" id="KW-0812">Transmembrane</keyword>
<keyword evidence="1" id="KW-1133">Transmembrane helix</keyword>
<gene>
    <name evidence="2" type="ORF">B1018E06.12</name>
    <name evidence="3" type="ORF">P0551A03.54</name>
</gene>
<reference evidence="2" key="1">
    <citation type="submission" date="2002-03" db="EMBL/GenBank/DDBJ databases">
        <title>Oryza sativa nipponbare(GA3) genomic DNA, chromosome 6, BAC clone:B1018E06.</title>
        <authorList>
            <person name="Sasaki T."/>
            <person name="Matsumoto T."/>
            <person name="Yamamoto K."/>
        </authorList>
    </citation>
    <scope>NUCLEOTIDE SEQUENCE</scope>
</reference>
<protein>
    <submittedName>
        <fullName evidence="3">Uncharacterized protein</fullName>
    </submittedName>
</protein>
<feature type="transmembrane region" description="Helical" evidence="1">
    <location>
        <begin position="113"/>
        <end position="136"/>
    </location>
</feature>
<sequence length="138" mass="14704">MLGRPSGLRAIFVLGWPRHGPVAVPCRAAQRASTYGPGTAQLRAVPAQPKSMPCWAVLSSCWAIVPWADPTKHGPSPSYARVLATVTASALRRRIIPVVAAADCLLAAALYELLFLIGCMIQGPGLPTACLLLYFFSF</sequence>
<reference evidence="4" key="4">
    <citation type="journal article" date="2008" name="Nucleic Acids Res.">
        <title>The rice annotation project database (RAP-DB): 2008 update.</title>
        <authorList>
            <consortium name="The rice annotation project (RAP)"/>
        </authorList>
    </citation>
    <scope>GENOME REANNOTATION</scope>
    <source>
        <strain evidence="4">cv. Nipponbare</strain>
    </source>
</reference>
<proteinExistence type="predicted"/>
<dbReference type="EMBL" id="AP004809">
    <property type="protein sequence ID" value="BAD54256.1"/>
    <property type="molecule type" value="Genomic_DNA"/>
</dbReference>
<evidence type="ECO:0000313" key="3">
    <source>
        <dbReference type="EMBL" id="BAD54339.1"/>
    </source>
</evidence>